<evidence type="ECO:0000313" key="3">
    <source>
        <dbReference type="Proteomes" id="UP000245627"/>
    </source>
</evidence>
<dbReference type="Pfam" id="PF18942">
    <property type="entry name" value="DUF5689"/>
    <property type="match status" value="1"/>
</dbReference>
<dbReference type="EMBL" id="QDKG01000006">
    <property type="protein sequence ID" value="PVH24261.1"/>
    <property type="molecule type" value="Genomic_DNA"/>
</dbReference>
<gene>
    <name evidence="2" type="ORF">DC487_14340</name>
</gene>
<feature type="domain" description="DUF5689" evidence="1">
    <location>
        <begin position="44"/>
        <end position="234"/>
    </location>
</feature>
<dbReference type="Proteomes" id="UP000245627">
    <property type="component" value="Unassembled WGS sequence"/>
</dbReference>
<protein>
    <recommendedName>
        <fullName evidence="1">DUF5689 domain-containing protein</fullName>
    </recommendedName>
</protein>
<dbReference type="AlphaFoldDB" id="A0A2T8HFP6"/>
<organism evidence="2 3">
    <name type="scientific">Sphingobacterium corticibacter</name>
    <dbReference type="NCBI Taxonomy" id="2171749"/>
    <lineage>
        <taxon>Bacteria</taxon>
        <taxon>Pseudomonadati</taxon>
        <taxon>Bacteroidota</taxon>
        <taxon>Sphingobacteriia</taxon>
        <taxon>Sphingobacteriales</taxon>
        <taxon>Sphingobacteriaceae</taxon>
        <taxon>Sphingobacterium</taxon>
    </lineage>
</organism>
<proteinExistence type="predicted"/>
<accession>A0A2T8HFP6</accession>
<comment type="caution">
    <text evidence="2">The sequence shown here is derived from an EMBL/GenBank/DDBJ whole genome shotgun (WGS) entry which is preliminary data.</text>
</comment>
<evidence type="ECO:0000259" key="1">
    <source>
        <dbReference type="Pfam" id="PF18942"/>
    </source>
</evidence>
<reference evidence="2 3" key="1">
    <citation type="submission" date="2018-04" db="EMBL/GenBank/DDBJ databases">
        <title>Sphingobacterium cortibacter sp. nov.</title>
        <authorList>
            <person name="Li Y."/>
        </authorList>
    </citation>
    <scope>NUCLEOTIDE SEQUENCE [LARGE SCALE GENOMIC DNA]</scope>
    <source>
        <strain evidence="2 3">2c-3</strain>
    </source>
</reference>
<dbReference type="PROSITE" id="PS51257">
    <property type="entry name" value="PROKAR_LIPOPROTEIN"/>
    <property type="match status" value="1"/>
</dbReference>
<name>A0A2T8HFP6_9SPHI</name>
<dbReference type="InterPro" id="IPR043744">
    <property type="entry name" value="DUF5689"/>
</dbReference>
<sequence>MRNYNPITKMKKLSYSVLFIIWGLITLLTSCENRDHILGTLSPYISIQDLRAVHKGNDVEITPESVSEAEWTTGVVISDAQSGNVPEGMMIVQQLQRGNRLHGIALKVGDLAAAYRMGDSIRINIGGKTLRRETFLYIDGLRTSDLEMVGNVGSVRTRQVSASAINQRPHEYEGTLAQIGGGELVPMPVEGDSFVGAKKMLNGADTLVIRTLPTANYAALPVPRNMNVKGILLGDTDGLMAVWPFAEAHIEDTSDPIIPGDLGDMPLVFTGYCPDPEGTDTNYEYIQLMANADINFAEIPFAVVTTNNAGANQPNAGAAPGAGWSTGGARTLKFNLTEGSVKKGEFFYVGGHQKRISGANSTTLGELNWVRAIPYATTGGDGLGDANANILANSGNASGMALFVGTNINEASVPLDVVMFGGTGTATIIDSVANLGYRIPNNDHYQRFHPESLAPQPFFSMGSNQYRIPHFVPTNVGFFIKLGGVFNATTRKWEVARSYYAERLSKQAPASILSTGTGVTQQVD</sequence>
<evidence type="ECO:0000313" key="2">
    <source>
        <dbReference type="EMBL" id="PVH24261.1"/>
    </source>
</evidence>
<keyword evidence="3" id="KW-1185">Reference proteome</keyword>